<dbReference type="PANTHER" id="PTHR43557:SF4">
    <property type="entry name" value="APOPTOSIS-INDUCING FACTOR 1, MITOCHONDRIAL"/>
    <property type="match status" value="1"/>
</dbReference>
<dbReference type="SUPFAM" id="SSF55424">
    <property type="entry name" value="FAD/NAD-linked reductases, dimerisation (C-terminal) domain"/>
    <property type="match status" value="1"/>
</dbReference>
<keyword evidence="10" id="KW-0496">Mitochondrion</keyword>
<dbReference type="Pfam" id="PF07992">
    <property type="entry name" value="Pyr_redox_2"/>
    <property type="match status" value="1"/>
</dbReference>
<keyword evidence="17" id="KW-1185">Reference proteome</keyword>
<dbReference type="InterPro" id="IPR036188">
    <property type="entry name" value="FAD/NAD-bd_sf"/>
</dbReference>
<evidence type="ECO:0000256" key="10">
    <source>
        <dbReference type="ARBA" id="ARBA00023128"/>
    </source>
</evidence>
<gene>
    <name evidence="16" type="ORF">KP79_PYT12566</name>
</gene>
<keyword evidence="4" id="KW-0285">Flavoprotein</keyword>
<dbReference type="GO" id="GO:0071949">
    <property type="term" value="F:FAD binding"/>
    <property type="evidence" value="ECO:0007669"/>
    <property type="project" value="TreeGrafter"/>
</dbReference>
<dbReference type="GO" id="GO:0016174">
    <property type="term" value="F:NAD(P)H oxidase H2O2-forming activity"/>
    <property type="evidence" value="ECO:0007669"/>
    <property type="project" value="TreeGrafter"/>
</dbReference>
<proteinExistence type="inferred from homology"/>
<evidence type="ECO:0000256" key="3">
    <source>
        <dbReference type="ARBA" id="ARBA00006442"/>
    </source>
</evidence>
<dbReference type="Gene3D" id="3.30.390.30">
    <property type="match status" value="1"/>
</dbReference>
<dbReference type="GO" id="GO:0033108">
    <property type="term" value="P:mitochondrial respiratory chain complex assembly"/>
    <property type="evidence" value="ECO:0007669"/>
    <property type="project" value="TreeGrafter"/>
</dbReference>
<dbReference type="InterPro" id="IPR029324">
    <property type="entry name" value="AIF_C"/>
</dbReference>
<feature type="transmembrane region" description="Helical" evidence="13">
    <location>
        <begin position="59"/>
        <end position="77"/>
    </location>
</feature>
<keyword evidence="13" id="KW-0812">Transmembrane</keyword>
<feature type="domain" description="FAD/NAD(P)-binding" evidence="14">
    <location>
        <begin position="117"/>
        <end position="447"/>
    </location>
</feature>
<evidence type="ECO:0000256" key="2">
    <source>
        <dbReference type="ARBA" id="ARBA00004173"/>
    </source>
</evidence>
<protein>
    <submittedName>
        <fullName evidence="16">Apoptosis-inducing factor 1, mitochondrial</fullName>
    </submittedName>
</protein>
<dbReference type="GO" id="GO:0005739">
    <property type="term" value="C:mitochondrion"/>
    <property type="evidence" value="ECO:0007669"/>
    <property type="project" value="UniProtKB-SubCell"/>
</dbReference>
<evidence type="ECO:0000256" key="9">
    <source>
        <dbReference type="ARBA" id="ARBA00023027"/>
    </source>
</evidence>
<evidence type="ECO:0000256" key="12">
    <source>
        <dbReference type="SAM" id="MobiDB-lite"/>
    </source>
</evidence>
<evidence type="ECO:0000256" key="1">
    <source>
        <dbReference type="ARBA" id="ARBA00001974"/>
    </source>
</evidence>
<dbReference type="SUPFAM" id="SSF51905">
    <property type="entry name" value="FAD/NAD(P)-binding domain"/>
    <property type="match status" value="2"/>
</dbReference>
<feature type="compositionally biased region" description="Basic and acidic residues" evidence="12">
    <location>
        <begin position="90"/>
        <end position="105"/>
    </location>
</feature>
<dbReference type="GO" id="GO:0046983">
    <property type="term" value="F:protein dimerization activity"/>
    <property type="evidence" value="ECO:0007669"/>
    <property type="project" value="InterPro"/>
</dbReference>
<keyword evidence="6" id="KW-0274">FAD</keyword>
<evidence type="ECO:0000313" key="17">
    <source>
        <dbReference type="Proteomes" id="UP000242188"/>
    </source>
</evidence>
<organism evidence="16 17">
    <name type="scientific">Mizuhopecten yessoensis</name>
    <name type="common">Japanese scallop</name>
    <name type="synonym">Patinopecten yessoensis</name>
    <dbReference type="NCBI Taxonomy" id="6573"/>
    <lineage>
        <taxon>Eukaryota</taxon>
        <taxon>Metazoa</taxon>
        <taxon>Spiralia</taxon>
        <taxon>Lophotrochozoa</taxon>
        <taxon>Mollusca</taxon>
        <taxon>Bivalvia</taxon>
        <taxon>Autobranchia</taxon>
        <taxon>Pteriomorphia</taxon>
        <taxon>Pectinida</taxon>
        <taxon>Pectinoidea</taxon>
        <taxon>Pectinidae</taxon>
        <taxon>Mizuhopecten</taxon>
    </lineage>
</organism>
<evidence type="ECO:0000313" key="16">
    <source>
        <dbReference type="EMBL" id="OWF47078.1"/>
    </source>
</evidence>
<evidence type="ECO:0000256" key="13">
    <source>
        <dbReference type="SAM" id="Phobius"/>
    </source>
</evidence>
<evidence type="ECO:0000256" key="7">
    <source>
        <dbReference type="ARBA" id="ARBA00022946"/>
    </source>
</evidence>
<dbReference type="Pfam" id="PF14721">
    <property type="entry name" value="AIF_C"/>
    <property type="match status" value="1"/>
</dbReference>
<feature type="region of interest" description="Disordered" evidence="12">
    <location>
        <begin position="553"/>
        <end position="575"/>
    </location>
</feature>
<dbReference type="SMART" id="SM01353">
    <property type="entry name" value="AIF_C"/>
    <property type="match status" value="1"/>
</dbReference>
<comment type="cofactor">
    <cofactor evidence="1">
        <name>FAD</name>
        <dbReference type="ChEBI" id="CHEBI:57692"/>
    </cofactor>
</comment>
<dbReference type="STRING" id="6573.A0A210QEF9"/>
<dbReference type="PRINTS" id="PR00368">
    <property type="entry name" value="FADPNR"/>
</dbReference>
<comment type="catalytic activity">
    <reaction evidence="11">
        <text>A + NADH + H(+) = AH2 + NAD(+)</text>
        <dbReference type="Rhea" id="RHEA:11356"/>
        <dbReference type="ChEBI" id="CHEBI:13193"/>
        <dbReference type="ChEBI" id="CHEBI:15378"/>
        <dbReference type="ChEBI" id="CHEBI:17499"/>
        <dbReference type="ChEBI" id="CHEBI:57540"/>
        <dbReference type="ChEBI" id="CHEBI:57945"/>
    </reaction>
</comment>
<comment type="subcellular location">
    <subcellularLocation>
        <location evidence="2">Mitochondrion</location>
    </subcellularLocation>
</comment>
<dbReference type="Proteomes" id="UP000242188">
    <property type="component" value="Unassembled WGS sequence"/>
</dbReference>
<evidence type="ECO:0000259" key="15">
    <source>
        <dbReference type="Pfam" id="PF14721"/>
    </source>
</evidence>
<dbReference type="GO" id="GO:0006915">
    <property type="term" value="P:apoptotic process"/>
    <property type="evidence" value="ECO:0007669"/>
    <property type="project" value="UniProtKB-KW"/>
</dbReference>
<reference evidence="16 17" key="1">
    <citation type="journal article" date="2017" name="Nat. Ecol. Evol.">
        <title>Scallop genome provides insights into evolution of bilaterian karyotype and development.</title>
        <authorList>
            <person name="Wang S."/>
            <person name="Zhang J."/>
            <person name="Jiao W."/>
            <person name="Li J."/>
            <person name="Xun X."/>
            <person name="Sun Y."/>
            <person name="Guo X."/>
            <person name="Huan P."/>
            <person name="Dong B."/>
            <person name="Zhang L."/>
            <person name="Hu X."/>
            <person name="Sun X."/>
            <person name="Wang J."/>
            <person name="Zhao C."/>
            <person name="Wang Y."/>
            <person name="Wang D."/>
            <person name="Huang X."/>
            <person name="Wang R."/>
            <person name="Lv J."/>
            <person name="Li Y."/>
            <person name="Zhang Z."/>
            <person name="Liu B."/>
            <person name="Lu W."/>
            <person name="Hui Y."/>
            <person name="Liang J."/>
            <person name="Zhou Z."/>
            <person name="Hou R."/>
            <person name="Li X."/>
            <person name="Liu Y."/>
            <person name="Li H."/>
            <person name="Ning X."/>
            <person name="Lin Y."/>
            <person name="Zhao L."/>
            <person name="Xing Q."/>
            <person name="Dou J."/>
            <person name="Li Y."/>
            <person name="Mao J."/>
            <person name="Guo H."/>
            <person name="Dou H."/>
            <person name="Li T."/>
            <person name="Mu C."/>
            <person name="Jiang W."/>
            <person name="Fu Q."/>
            <person name="Fu X."/>
            <person name="Miao Y."/>
            <person name="Liu J."/>
            <person name="Yu Q."/>
            <person name="Li R."/>
            <person name="Liao H."/>
            <person name="Li X."/>
            <person name="Kong Y."/>
            <person name="Jiang Z."/>
            <person name="Chourrout D."/>
            <person name="Li R."/>
            <person name="Bao Z."/>
        </authorList>
    </citation>
    <scope>NUCLEOTIDE SEQUENCE [LARGE SCALE GENOMIC DNA]</scope>
    <source>
        <strain evidence="16 17">PY_sf001</strain>
    </source>
</reference>
<dbReference type="EMBL" id="NEDP02004037">
    <property type="protein sequence ID" value="OWF47078.1"/>
    <property type="molecule type" value="Genomic_DNA"/>
</dbReference>
<dbReference type="Gene3D" id="3.50.50.60">
    <property type="entry name" value="FAD/NAD(P)-binding domain"/>
    <property type="match status" value="2"/>
</dbReference>
<accession>A0A210QEF9</accession>
<dbReference type="OrthoDB" id="6029at2759"/>
<comment type="caution">
    <text evidence="16">The sequence shown here is derived from an EMBL/GenBank/DDBJ whole genome shotgun (WGS) entry which is preliminary data.</text>
</comment>
<keyword evidence="5" id="KW-0053">Apoptosis</keyword>
<dbReference type="InterPro" id="IPR050446">
    <property type="entry name" value="FAD-oxidoreductase/Apoptosis"/>
</dbReference>
<dbReference type="PRINTS" id="PR00411">
    <property type="entry name" value="PNDRDTASEI"/>
</dbReference>
<dbReference type="InterPro" id="IPR023753">
    <property type="entry name" value="FAD/NAD-binding_dom"/>
</dbReference>
<feature type="region of interest" description="Disordered" evidence="12">
    <location>
        <begin position="84"/>
        <end position="109"/>
    </location>
</feature>
<evidence type="ECO:0000256" key="5">
    <source>
        <dbReference type="ARBA" id="ARBA00022703"/>
    </source>
</evidence>
<dbReference type="PANTHER" id="PTHR43557">
    <property type="entry name" value="APOPTOSIS-INDUCING FACTOR 1"/>
    <property type="match status" value="1"/>
</dbReference>
<sequence length="575" mass="63817">MNRIVTCPLRGACTFSRTFSTIPRKSNISRQRKVQLCLLPSRWMSSSPGPLKNISEKTVNIAAVGVVIGFTAFGVFYTRRTLESSKPTKTSKESKPPVEPKKPEKPVPPPFLPDHAQYLIIGAGTTAFTAYQEIKARDPKAKVWLIGKEKHIPYSRPYLSKYLWYLAPEKMSKWMESEHPVGSRSIYYESDSYYFSAEELLENENGGVCVLGGQNVTKLDADKRKVYLECGKEIGFDKCLIATGGKPRNLPIFKEASKQVQDRVTLFRSVDDFKKLYDLSSSAKSFVVIGGGFLGSELAVSLQNRATQDATGATVTQVFPEKGNLGLVLPEQLSKWLTSHVTSEGVTVLTERMVCSVGFENNQVVLNLSDNTQLKADQVVVAVGLEPSVDLAATAGLEVDSNLGGFLVNSELEARTNVWVAGDAACFYDRRLGRRRIEHYDNAEQSGRTAGQNMTGGGLSYTYQSTFWSDIGDMFMEAVGLVDSKLESTTFSELIKDVEDGDNRKVVFYRKGEDVVGILTMNIKRKAELGRRYIDSGLKEKDLQEVAKQFFAKEKEKSEKDSEDNSKNKTDTVSS</sequence>
<name>A0A210QEF9_MIZYE</name>
<keyword evidence="7" id="KW-0809">Transit peptide</keyword>
<keyword evidence="13" id="KW-1133">Transmembrane helix</keyword>
<evidence type="ECO:0000256" key="4">
    <source>
        <dbReference type="ARBA" id="ARBA00022630"/>
    </source>
</evidence>
<evidence type="ECO:0000256" key="11">
    <source>
        <dbReference type="ARBA" id="ARBA00047786"/>
    </source>
</evidence>
<keyword evidence="13" id="KW-0472">Membrane</keyword>
<evidence type="ECO:0000256" key="6">
    <source>
        <dbReference type="ARBA" id="ARBA00022827"/>
    </source>
</evidence>
<evidence type="ECO:0000256" key="8">
    <source>
        <dbReference type="ARBA" id="ARBA00023002"/>
    </source>
</evidence>
<comment type="similarity">
    <text evidence="3">Belongs to the FAD-dependent oxidoreductase family.</text>
</comment>
<evidence type="ECO:0000259" key="14">
    <source>
        <dbReference type="Pfam" id="PF07992"/>
    </source>
</evidence>
<dbReference type="InterPro" id="IPR016156">
    <property type="entry name" value="FAD/NAD-linked_Rdtase_dimer_sf"/>
</dbReference>
<keyword evidence="8" id="KW-0560">Oxidoreductase</keyword>
<dbReference type="AlphaFoldDB" id="A0A210QEF9"/>
<keyword evidence="9" id="KW-0520">NAD</keyword>
<feature type="domain" description="Mitochondrial apoptosis-inducing factor C-terminal" evidence="15">
    <location>
        <begin position="450"/>
        <end position="488"/>
    </location>
</feature>